<dbReference type="InterPro" id="IPR036770">
    <property type="entry name" value="Ankyrin_rpt-contain_sf"/>
</dbReference>
<evidence type="ECO:0000313" key="3">
    <source>
        <dbReference type="EMBL" id="JAG17168.1"/>
    </source>
</evidence>
<dbReference type="InterPro" id="IPR002110">
    <property type="entry name" value="Ankyrin_rpt"/>
</dbReference>
<dbReference type="SUPFAM" id="SSF48403">
    <property type="entry name" value="Ankyrin repeat"/>
    <property type="match status" value="1"/>
</dbReference>
<feature type="region of interest" description="Disordered" evidence="2">
    <location>
        <begin position="384"/>
        <end position="467"/>
    </location>
</feature>
<dbReference type="Pfam" id="PF12796">
    <property type="entry name" value="Ank_2"/>
    <property type="match status" value="1"/>
</dbReference>
<dbReference type="CDD" id="cd22966">
    <property type="entry name" value="DD_DYDC-like"/>
    <property type="match status" value="1"/>
</dbReference>
<dbReference type="PANTHER" id="PTHR24172:SF4">
    <property type="entry name" value="ANK_REP_REGION DOMAIN-CONTAINING PROTEIN"/>
    <property type="match status" value="1"/>
</dbReference>
<reference evidence="3" key="1">
    <citation type="journal article" date="2014" name="PLoS ONE">
        <title>Transcriptome-Based Identification of ABC Transporters in the Western Tarnished Plant Bug Lygus hesperus.</title>
        <authorList>
            <person name="Hull J.J."/>
            <person name="Chaney K."/>
            <person name="Geib S.M."/>
            <person name="Fabrick J.A."/>
            <person name="Brent C.S."/>
            <person name="Walsh D."/>
            <person name="Lavine L.C."/>
        </authorList>
    </citation>
    <scope>NUCLEOTIDE SEQUENCE</scope>
</reference>
<reference evidence="3" key="2">
    <citation type="submission" date="2014-07" db="EMBL/GenBank/DDBJ databases">
        <authorList>
            <person name="Hull J."/>
        </authorList>
    </citation>
    <scope>NUCLEOTIDE SEQUENCE</scope>
</reference>
<feature type="repeat" description="ANK" evidence="1">
    <location>
        <begin position="229"/>
        <end position="262"/>
    </location>
</feature>
<dbReference type="Gene3D" id="1.25.40.20">
    <property type="entry name" value="Ankyrin repeat-containing domain"/>
    <property type="match status" value="3"/>
</dbReference>
<dbReference type="Gene3D" id="1.20.890.10">
    <property type="entry name" value="cAMP-dependent protein kinase regulatory subunit, dimerization-anchoring domain"/>
    <property type="match status" value="1"/>
</dbReference>
<feature type="region of interest" description="Disordered" evidence="2">
    <location>
        <begin position="28"/>
        <end position="111"/>
    </location>
</feature>
<name>A0A0A9XEF8_LYGHE</name>
<evidence type="ECO:0000256" key="2">
    <source>
        <dbReference type="SAM" id="MobiDB-lite"/>
    </source>
</evidence>
<dbReference type="SMART" id="SM00248">
    <property type="entry name" value="ANK"/>
    <property type="match status" value="4"/>
</dbReference>
<feature type="compositionally biased region" description="Acidic residues" evidence="2">
    <location>
        <begin position="396"/>
        <end position="446"/>
    </location>
</feature>
<feature type="compositionally biased region" description="Acidic residues" evidence="2">
    <location>
        <begin position="88"/>
        <end position="98"/>
    </location>
</feature>
<proteinExistence type="predicted"/>
<feature type="compositionally biased region" description="Basic and acidic residues" evidence="2">
    <location>
        <begin position="54"/>
        <end position="65"/>
    </location>
</feature>
<organism evidence="3">
    <name type="scientific">Lygus hesperus</name>
    <name type="common">Western plant bug</name>
    <dbReference type="NCBI Taxonomy" id="30085"/>
    <lineage>
        <taxon>Eukaryota</taxon>
        <taxon>Metazoa</taxon>
        <taxon>Ecdysozoa</taxon>
        <taxon>Arthropoda</taxon>
        <taxon>Hexapoda</taxon>
        <taxon>Insecta</taxon>
        <taxon>Pterygota</taxon>
        <taxon>Neoptera</taxon>
        <taxon>Paraneoptera</taxon>
        <taxon>Hemiptera</taxon>
        <taxon>Heteroptera</taxon>
        <taxon>Panheteroptera</taxon>
        <taxon>Cimicomorpha</taxon>
        <taxon>Miridae</taxon>
        <taxon>Mirini</taxon>
        <taxon>Lygus</taxon>
    </lineage>
</organism>
<protein>
    <submittedName>
        <fullName evidence="3">Uncharacterized protein</fullName>
    </submittedName>
</protein>
<accession>A0A0A9XEF8</accession>
<dbReference type="EMBL" id="GBHO01026436">
    <property type="protein sequence ID" value="JAG17168.1"/>
    <property type="molecule type" value="Transcribed_RNA"/>
</dbReference>
<sequence>GSAVRSYQDSVEVVDGVATLGSQVELQGNVEASLPDSTVEITKEEGFQEPQPTDDGKGEDSELLDRPITTRSAGGSRAEILAITPAPPEEDDVTEDDDQKAVGGTEEEDRAKAEELVAAGDMESMAEMVLNGRGSALLNMTSPNADVQLFINNIPQYIAKIERVHVAAREGDLRGVQTALDRRKFAVARDNSTPLKPTPLHVAALFGRTSVLRYLAGRFPETIHARDAGGRTALHYAATLPDNGHFYSLLVTLGADKSIIDNEGRTAEYYLKNKGDLSRDELLNEYQNRPVPIDTTGLNFNRFSDKGAELIKGGYPIFNPEEGQYLADSLGEPLIKGLTDVAHVRPKNPVVHLANFLLVYNKPEEGGTNNTRLPSAKRAVTAGMEEAPPSGVADANQEEQIDESDQLEDEEPMGTEETAEPEGEEERDREELEDKEDEEETLDEDNASVGEDPPEPVEPAFKPTNRDEHGQTVLHFAAARSHGRNAIFQLLQEMEVNIGLRDGLYRTARDISEQMEITENVQGLDKYVVALAARGDNDKLTELLLEGYDHILDAEDGKNIIDVAKDREHSETVALLQSITAFEERREKLIRAIRFGSMRQVRELFREAPNKRHLAIAKNQQGRCSLHVAVLTQHENIVEYIAQRFPATLHIGDNLMRAPLHYAMGVDKVEPLSRILIAAGAERVVKDLKGRQPSYYFMSKTDIQKLQDEEEGLRV</sequence>
<feature type="repeat" description="ANK" evidence="1">
    <location>
        <begin position="469"/>
        <end position="503"/>
    </location>
</feature>
<dbReference type="Pfam" id="PF05186">
    <property type="entry name" value="Dpy-30"/>
    <property type="match status" value="1"/>
</dbReference>
<evidence type="ECO:0000256" key="1">
    <source>
        <dbReference type="PROSITE-ProRule" id="PRU00023"/>
    </source>
</evidence>
<dbReference type="AlphaFoldDB" id="A0A0A9XEF8"/>
<dbReference type="InterPro" id="IPR049630">
    <property type="entry name" value="DYDC-like_DD"/>
</dbReference>
<keyword evidence="1" id="KW-0040">ANK repeat</keyword>
<feature type="non-terminal residue" evidence="3">
    <location>
        <position position="1"/>
    </location>
</feature>
<dbReference type="PROSITE" id="PS50088">
    <property type="entry name" value="ANK_REPEAT"/>
    <property type="match status" value="2"/>
</dbReference>
<dbReference type="PANTHER" id="PTHR24172">
    <property type="entry name" value="ANK_REP_REGION DOMAIN-CONTAINING PROTEIN"/>
    <property type="match status" value="1"/>
</dbReference>
<dbReference type="InterPro" id="IPR007858">
    <property type="entry name" value="Dpy-30_motif"/>
</dbReference>
<gene>
    <name evidence="3" type="ORF">CM83_24502</name>
</gene>